<gene>
    <name evidence="1" type="ORF">VHEMI09049</name>
</gene>
<accession>A0A0A1TPL0</accession>
<dbReference type="Proteomes" id="UP000039046">
    <property type="component" value="Unassembled WGS sequence"/>
</dbReference>
<evidence type="ECO:0000313" key="1">
    <source>
        <dbReference type="EMBL" id="CEJ93463.1"/>
    </source>
</evidence>
<reference evidence="1 2" key="1">
    <citation type="journal article" date="2015" name="Genome Announc.">
        <title>Draft Genome Sequence and Gene Annotation of the Entomopathogenic Fungus Verticillium hemipterigenum.</title>
        <authorList>
            <person name="Horn F."/>
            <person name="Habel A."/>
            <person name="Scharf D.H."/>
            <person name="Dworschak J."/>
            <person name="Brakhage A.A."/>
            <person name="Guthke R."/>
            <person name="Hertweck C."/>
            <person name="Linde J."/>
        </authorList>
    </citation>
    <scope>NUCLEOTIDE SEQUENCE [LARGE SCALE GENOMIC DNA]</scope>
</reference>
<sequence>MDSLPSLLSFIKRPCLAARVKDLRVDLVTELNYAPADRALLDELSAQYFPPAVDGDTTKEYPESFDWEFILGMACVVPCRNLERLFIEVSDSLYADVRIESHRLRQLTFPHLQQLSLRFPLFKSHTPMTDCLAAIVRQAPNLQKCHFDTVYTDDANTDVFRSDSVKELIFDLASLHGSFLYLDSGFEKAHHDRIRSLADLTLLEEVVVCGYALALPSADKYAAFFPQSIRTIAFVEPRAEDFDQLNKFAAVAHQLPNLEQSLLETAVRGVRPDSRN</sequence>
<keyword evidence="2" id="KW-1185">Reference proteome</keyword>
<evidence type="ECO:0000313" key="2">
    <source>
        <dbReference type="Proteomes" id="UP000039046"/>
    </source>
</evidence>
<organism evidence="1 2">
    <name type="scientific">[Torrubiella] hemipterigena</name>
    <dbReference type="NCBI Taxonomy" id="1531966"/>
    <lineage>
        <taxon>Eukaryota</taxon>
        <taxon>Fungi</taxon>
        <taxon>Dikarya</taxon>
        <taxon>Ascomycota</taxon>
        <taxon>Pezizomycotina</taxon>
        <taxon>Sordariomycetes</taxon>
        <taxon>Hypocreomycetidae</taxon>
        <taxon>Hypocreales</taxon>
        <taxon>Clavicipitaceae</taxon>
        <taxon>Clavicipitaceae incertae sedis</taxon>
        <taxon>'Torrubiella' clade</taxon>
    </lineage>
</organism>
<protein>
    <submittedName>
        <fullName evidence="1">Uncharacterized protein</fullName>
    </submittedName>
</protein>
<dbReference type="EMBL" id="CDHN01000005">
    <property type="protein sequence ID" value="CEJ93463.1"/>
    <property type="molecule type" value="Genomic_DNA"/>
</dbReference>
<dbReference type="AlphaFoldDB" id="A0A0A1TPL0"/>
<name>A0A0A1TPL0_9HYPO</name>
<proteinExistence type="predicted"/>
<dbReference type="HOGENOM" id="CLU_1008968_0_0_1"/>